<keyword evidence="2 12" id="KW-0812">Transmembrane</keyword>
<dbReference type="FunFam" id="2.60.120.200:FF:000017">
    <property type="entry name" value="Vesicular integral-membrane protein VIP36"/>
    <property type="match status" value="1"/>
</dbReference>
<dbReference type="Proteomes" id="UP000319801">
    <property type="component" value="Unassembled WGS sequence"/>
</dbReference>
<sequence length="369" mass="42322">MAAPISEFKKHRAICLQFLYLPRHFLNNAKVYFFLAFLLALISRCSGNEDFQIDEFLKREYSLTKPYQGLGSSSSSHWDLLGNAMITPEYVRLTPDLQSRQGAVWSRIPFYIRDWELQVHFKIHGQGKKNLNGDGLALWLTKERMQIGTSMFFSLKYKSSKVYSPVFGNINHFTGLGVFIDTYPNHENQQERVFPFISAMVGNGTVAYDHEKDGRNADLGGCQAAVRNVDYDTFVLVRYMKNTLTVLMDIDGQQEWKECVEIPGVHLPQGYYFGASSLTGDLSDNHDLISLKLFELTVERTPEELENEQEITIPSVDYREIPVVVVDEGMSTLTLLFLFIFSVVGLVVLIVAVLFICARWKERSRKRFY</sequence>
<comment type="caution">
    <text evidence="14">The sequence shown here is derived from an EMBL/GenBank/DDBJ whole genome shotgun (WGS) entry which is preliminary data.</text>
</comment>
<dbReference type="InterPro" id="IPR005052">
    <property type="entry name" value="Lectin_leg"/>
</dbReference>
<feature type="transmembrane region" description="Helical" evidence="12">
    <location>
        <begin position="335"/>
        <end position="358"/>
    </location>
</feature>
<keyword evidence="15" id="KW-1185">Reference proteome</keyword>
<dbReference type="InterPro" id="IPR013320">
    <property type="entry name" value="ConA-like_dom_sf"/>
</dbReference>
<dbReference type="PROSITE" id="PS51328">
    <property type="entry name" value="L_LECTIN_LIKE"/>
    <property type="match status" value="1"/>
</dbReference>
<evidence type="ECO:0000256" key="4">
    <source>
        <dbReference type="ARBA" id="ARBA00022729"/>
    </source>
</evidence>
<dbReference type="PANTHER" id="PTHR12223:SF20">
    <property type="entry name" value="VIP36-LIKE PROTEIN"/>
    <property type="match status" value="1"/>
</dbReference>
<dbReference type="GO" id="GO:0000139">
    <property type="term" value="C:Golgi membrane"/>
    <property type="evidence" value="ECO:0007669"/>
    <property type="project" value="UniProtKB-SubCell"/>
</dbReference>
<evidence type="ECO:0000256" key="9">
    <source>
        <dbReference type="ARBA" id="ARBA00023157"/>
    </source>
</evidence>
<keyword evidence="9" id="KW-1015">Disulfide bond</keyword>
<dbReference type="PANTHER" id="PTHR12223">
    <property type="entry name" value="VESICULAR MANNOSE-BINDING LECTIN"/>
    <property type="match status" value="1"/>
</dbReference>
<reference evidence="14 15" key="1">
    <citation type="journal article" date="2019" name="Genome Biol. Evol.">
        <title>Whole-Genome Sequencing of the Giant Devil Catfish, Bagarius yarrelli.</title>
        <authorList>
            <person name="Jiang W."/>
            <person name="Lv Y."/>
            <person name="Cheng L."/>
            <person name="Yang K."/>
            <person name="Chao B."/>
            <person name="Wang X."/>
            <person name="Li Y."/>
            <person name="Pan X."/>
            <person name="You X."/>
            <person name="Zhang Y."/>
            <person name="Yang J."/>
            <person name="Li J."/>
            <person name="Zhang X."/>
            <person name="Liu S."/>
            <person name="Sun C."/>
            <person name="Yang J."/>
            <person name="Shi Q."/>
        </authorList>
    </citation>
    <scope>NUCLEOTIDE SEQUENCE [LARGE SCALE GENOMIC DNA]</scope>
    <source>
        <strain evidence="14">JWS20170419001</strain>
        <tissue evidence="14">Muscle</tissue>
    </source>
</reference>
<protein>
    <submittedName>
        <fullName evidence="14">VIP36-like protein</fullName>
    </submittedName>
</protein>
<keyword evidence="3" id="KW-0479">Metal-binding</keyword>
<evidence type="ECO:0000256" key="7">
    <source>
        <dbReference type="ARBA" id="ARBA00023034"/>
    </source>
</evidence>
<dbReference type="GO" id="GO:0005537">
    <property type="term" value="F:D-mannose binding"/>
    <property type="evidence" value="ECO:0007669"/>
    <property type="project" value="TreeGrafter"/>
</dbReference>
<comment type="subcellular location">
    <subcellularLocation>
        <location evidence="11">Endomembrane system</location>
        <topology evidence="11">Single-pass type I membrane protein</topology>
    </subcellularLocation>
    <subcellularLocation>
        <location evidence="1">Golgi apparatus membrane</location>
        <topology evidence="1">Single-pass membrane protein</topology>
    </subcellularLocation>
</comment>
<accession>A0A556V0T7</accession>
<keyword evidence="5" id="KW-0430">Lectin</keyword>
<dbReference type="AlphaFoldDB" id="A0A556V0T7"/>
<keyword evidence="7" id="KW-0333">Golgi apparatus</keyword>
<dbReference type="OrthoDB" id="270293at2759"/>
<evidence type="ECO:0000256" key="5">
    <source>
        <dbReference type="ARBA" id="ARBA00022734"/>
    </source>
</evidence>
<keyword evidence="8 12" id="KW-0472">Membrane</keyword>
<keyword evidence="10" id="KW-0325">Glycoprotein</keyword>
<keyword evidence="6 12" id="KW-1133">Transmembrane helix</keyword>
<evidence type="ECO:0000256" key="2">
    <source>
        <dbReference type="ARBA" id="ARBA00022692"/>
    </source>
</evidence>
<evidence type="ECO:0000313" key="14">
    <source>
        <dbReference type="EMBL" id="TSR04290.1"/>
    </source>
</evidence>
<evidence type="ECO:0000256" key="10">
    <source>
        <dbReference type="ARBA" id="ARBA00023180"/>
    </source>
</evidence>
<feature type="domain" description="L-type lectin-like" evidence="13">
    <location>
        <begin position="55"/>
        <end position="296"/>
    </location>
</feature>
<dbReference type="GO" id="GO:0005789">
    <property type="term" value="C:endoplasmic reticulum membrane"/>
    <property type="evidence" value="ECO:0007669"/>
    <property type="project" value="TreeGrafter"/>
</dbReference>
<keyword evidence="4" id="KW-0732">Signal</keyword>
<evidence type="ECO:0000256" key="6">
    <source>
        <dbReference type="ARBA" id="ARBA00022989"/>
    </source>
</evidence>
<dbReference type="GO" id="GO:0046872">
    <property type="term" value="F:metal ion binding"/>
    <property type="evidence" value="ECO:0007669"/>
    <property type="project" value="UniProtKB-KW"/>
</dbReference>
<dbReference type="Gene3D" id="2.60.120.200">
    <property type="match status" value="1"/>
</dbReference>
<proteinExistence type="predicted"/>
<dbReference type="Pfam" id="PF03388">
    <property type="entry name" value="Lectin_leg-like"/>
    <property type="match status" value="1"/>
</dbReference>
<evidence type="ECO:0000256" key="3">
    <source>
        <dbReference type="ARBA" id="ARBA00022723"/>
    </source>
</evidence>
<evidence type="ECO:0000256" key="8">
    <source>
        <dbReference type="ARBA" id="ARBA00023136"/>
    </source>
</evidence>
<evidence type="ECO:0000259" key="13">
    <source>
        <dbReference type="PROSITE" id="PS51328"/>
    </source>
</evidence>
<dbReference type="GO" id="GO:0005793">
    <property type="term" value="C:endoplasmic reticulum-Golgi intermediate compartment"/>
    <property type="evidence" value="ECO:0007669"/>
    <property type="project" value="TreeGrafter"/>
</dbReference>
<dbReference type="EMBL" id="VCAZ01000090">
    <property type="protein sequence ID" value="TSR04290.1"/>
    <property type="molecule type" value="Genomic_DNA"/>
</dbReference>
<organism evidence="14 15">
    <name type="scientific">Bagarius yarrelli</name>
    <name type="common">Goonch</name>
    <name type="synonym">Bagrus yarrelli</name>
    <dbReference type="NCBI Taxonomy" id="175774"/>
    <lineage>
        <taxon>Eukaryota</taxon>
        <taxon>Metazoa</taxon>
        <taxon>Chordata</taxon>
        <taxon>Craniata</taxon>
        <taxon>Vertebrata</taxon>
        <taxon>Euteleostomi</taxon>
        <taxon>Actinopterygii</taxon>
        <taxon>Neopterygii</taxon>
        <taxon>Teleostei</taxon>
        <taxon>Ostariophysi</taxon>
        <taxon>Siluriformes</taxon>
        <taxon>Sisoridae</taxon>
        <taxon>Sisorinae</taxon>
        <taxon>Bagarius</taxon>
    </lineage>
</organism>
<dbReference type="SUPFAM" id="SSF49899">
    <property type="entry name" value="Concanavalin A-like lectins/glucanases"/>
    <property type="match status" value="1"/>
</dbReference>
<dbReference type="GO" id="GO:0006888">
    <property type="term" value="P:endoplasmic reticulum to Golgi vesicle-mediated transport"/>
    <property type="evidence" value="ECO:0007669"/>
    <property type="project" value="TreeGrafter"/>
</dbReference>
<evidence type="ECO:0000256" key="12">
    <source>
        <dbReference type="SAM" id="Phobius"/>
    </source>
</evidence>
<evidence type="ECO:0000256" key="1">
    <source>
        <dbReference type="ARBA" id="ARBA00004194"/>
    </source>
</evidence>
<name>A0A556V0T7_BAGYA</name>
<evidence type="ECO:0000313" key="15">
    <source>
        <dbReference type="Proteomes" id="UP000319801"/>
    </source>
</evidence>
<dbReference type="InterPro" id="IPR051136">
    <property type="entry name" value="Intracellular_Lectin-GPT"/>
</dbReference>
<evidence type="ECO:0000256" key="11">
    <source>
        <dbReference type="ARBA" id="ARBA00046288"/>
    </source>
</evidence>
<gene>
    <name evidence="14" type="ORF">Baya_10897</name>
</gene>
<dbReference type="GO" id="GO:0030134">
    <property type="term" value="C:COPII-coated ER to Golgi transport vesicle"/>
    <property type="evidence" value="ECO:0007669"/>
    <property type="project" value="TreeGrafter"/>
</dbReference>